<feature type="domain" description="HTH cro/C1-type" evidence="1">
    <location>
        <begin position="20"/>
        <end position="72"/>
    </location>
</feature>
<dbReference type="Gene3D" id="1.10.260.40">
    <property type="entry name" value="lambda repressor-like DNA-binding domains"/>
    <property type="match status" value="1"/>
</dbReference>
<dbReference type="Proteomes" id="UP000051655">
    <property type="component" value="Unassembled WGS sequence"/>
</dbReference>
<dbReference type="PATRIC" id="fig|1616.3.peg.135"/>
<evidence type="ECO:0000259" key="1">
    <source>
        <dbReference type="PROSITE" id="PS50943"/>
    </source>
</evidence>
<dbReference type="SUPFAM" id="SSF47413">
    <property type="entry name" value="lambda repressor-like DNA-binding domains"/>
    <property type="match status" value="1"/>
</dbReference>
<dbReference type="AlphaFoldDB" id="A0A0R2JE89"/>
<evidence type="ECO:0000313" key="3">
    <source>
        <dbReference type="Proteomes" id="UP000051655"/>
    </source>
</evidence>
<comment type="caution">
    <text evidence="2">The sequence shown here is derived from an EMBL/GenBank/DDBJ whole genome shotgun (WGS) entry which is preliminary data.</text>
</comment>
<name>A0A0R2JE89_9LACO</name>
<reference evidence="2 3" key="1">
    <citation type="journal article" date="2015" name="Genome Announc.">
        <title>Expanding the biotechnology potential of lactobacilli through comparative genomics of 213 strains and associated genera.</title>
        <authorList>
            <person name="Sun Z."/>
            <person name="Harris H.M."/>
            <person name="McCann A."/>
            <person name="Guo C."/>
            <person name="Argimon S."/>
            <person name="Zhang W."/>
            <person name="Yang X."/>
            <person name="Jeffery I.B."/>
            <person name="Cooney J.C."/>
            <person name="Kagawa T.F."/>
            <person name="Liu W."/>
            <person name="Song Y."/>
            <person name="Salvetti E."/>
            <person name="Wrobel A."/>
            <person name="Rasinkangas P."/>
            <person name="Parkhill J."/>
            <person name="Rea M.C."/>
            <person name="O'Sullivan O."/>
            <person name="Ritari J."/>
            <person name="Douillard F.P."/>
            <person name="Paul Ross R."/>
            <person name="Yang R."/>
            <person name="Briner A.E."/>
            <person name="Felis G.E."/>
            <person name="de Vos W.M."/>
            <person name="Barrangou R."/>
            <person name="Klaenhammer T.R."/>
            <person name="Caufield P.W."/>
            <person name="Cui Y."/>
            <person name="Zhang H."/>
            <person name="O'Toole P.W."/>
        </authorList>
    </citation>
    <scope>NUCLEOTIDE SEQUENCE [LARGE SCALE GENOMIC DNA]</scope>
    <source>
        <strain evidence="2 3">DSM 20593</strain>
    </source>
</reference>
<dbReference type="CDD" id="cd00093">
    <property type="entry name" value="HTH_XRE"/>
    <property type="match status" value="1"/>
</dbReference>
<dbReference type="PROSITE" id="PS50943">
    <property type="entry name" value="HTH_CROC1"/>
    <property type="match status" value="1"/>
</dbReference>
<organism evidence="2 3">
    <name type="scientific">Weissella kandleri</name>
    <dbReference type="NCBI Taxonomy" id="1616"/>
    <lineage>
        <taxon>Bacteria</taxon>
        <taxon>Bacillati</taxon>
        <taxon>Bacillota</taxon>
        <taxon>Bacilli</taxon>
        <taxon>Lactobacillales</taxon>
        <taxon>Lactobacillaceae</taxon>
        <taxon>Weissella</taxon>
    </lineage>
</organism>
<accession>A0A0R2JE89</accession>
<proteinExistence type="predicted"/>
<keyword evidence="3" id="KW-1185">Reference proteome</keyword>
<dbReference type="EMBL" id="JQBP01000001">
    <property type="protein sequence ID" value="KRN75643.1"/>
    <property type="molecule type" value="Genomic_DNA"/>
</dbReference>
<protein>
    <recommendedName>
        <fullName evidence="1">HTH cro/C1-type domain-containing protein</fullName>
    </recommendedName>
</protein>
<dbReference type="InterPro" id="IPR001387">
    <property type="entry name" value="Cro/C1-type_HTH"/>
</dbReference>
<sequence length="133" mass="14742">MSNFIQYTLRNGIMTIFERVKLIAKKRGLSLVSINDTANLGKNAIYKWKTQTPNSEALSAVAKVLNVSVDYLLGNTDEMIPNKKGPSTEPEEIDLDAALEDKGVVMRFQGKELSDKAKRGILDIIKLVDGDED</sequence>
<gene>
    <name evidence="2" type="ORF">IV73_GL000132</name>
</gene>
<dbReference type="InterPro" id="IPR010982">
    <property type="entry name" value="Lambda_DNA-bd_dom_sf"/>
</dbReference>
<evidence type="ECO:0000313" key="2">
    <source>
        <dbReference type="EMBL" id="KRN75643.1"/>
    </source>
</evidence>
<dbReference type="STRING" id="1616.IV73_GL000132"/>
<dbReference type="GO" id="GO:0003677">
    <property type="term" value="F:DNA binding"/>
    <property type="evidence" value="ECO:0007669"/>
    <property type="project" value="InterPro"/>
</dbReference>